<feature type="non-terminal residue" evidence="1">
    <location>
        <position position="55"/>
    </location>
</feature>
<dbReference type="EMBL" id="LAZR01040563">
    <property type="protein sequence ID" value="KKL14174.1"/>
    <property type="molecule type" value="Genomic_DNA"/>
</dbReference>
<dbReference type="AlphaFoldDB" id="A0A0F9AX49"/>
<organism evidence="1">
    <name type="scientific">marine sediment metagenome</name>
    <dbReference type="NCBI Taxonomy" id="412755"/>
    <lineage>
        <taxon>unclassified sequences</taxon>
        <taxon>metagenomes</taxon>
        <taxon>ecological metagenomes</taxon>
    </lineage>
</organism>
<proteinExistence type="predicted"/>
<accession>A0A0F9AX49</accession>
<sequence length="55" mass="6309">MSKRWQAWTKERLDALTEAVTQYDPKTLEGWSRVAVDIDERCELPQGTTTGNAVR</sequence>
<protein>
    <submittedName>
        <fullName evidence="1">Uncharacterized protein</fullName>
    </submittedName>
</protein>
<reference evidence="1" key="1">
    <citation type="journal article" date="2015" name="Nature">
        <title>Complex archaea that bridge the gap between prokaryotes and eukaryotes.</title>
        <authorList>
            <person name="Spang A."/>
            <person name="Saw J.H."/>
            <person name="Jorgensen S.L."/>
            <person name="Zaremba-Niedzwiedzka K."/>
            <person name="Martijn J."/>
            <person name="Lind A.E."/>
            <person name="van Eijk R."/>
            <person name="Schleper C."/>
            <person name="Guy L."/>
            <person name="Ettema T.J."/>
        </authorList>
    </citation>
    <scope>NUCLEOTIDE SEQUENCE</scope>
</reference>
<comment type="caution">
    <text evidence="1">The sequence shown here is derived from an EMBL/GenBank/DDBJ whole genome shotgun (WGS) entry which is preliminary data.</text>
</comment>
<evidence type="ECO:0000313" key="1">
    <source>
        <dbReference type="EMBL" id="KKL14174.1"/>
    </source>
</evidence>
<name>A0A0F9AX49_9ZZZZ</name>
<gene>
    <name evidence="1" type="ORF">LCGC14_2518420</name>
</gene>